<dbReference type="Proteomes" id="UP000292686">
    <property type="component" value="Unassembled WGS sequence"/>
</dbReference>
<dbReference type="OrthoDB" id="9796999at2"/>
<evidence type="ECO:0000313" key="1">
    <source>
        <dbReference type="EMBL" id="NYD68319.1"/>
    </source>
</evidence>
<name>A0A4Q2M1M7_9MICO</name>
<gene>
    <name evidence="1" type="ORF">BJ972_002838</name>
    <name evidence="2" type="ORF">ESP50_14125</name>
</gene>
<reference evidence="1 4" key="2">
    <citation type="submission" date="2020-07" db="EMBL/GenBank/DDBJ databases">
        <title>Sequencing the genomes of 1000 actinobacteria strains.</title>
        <authorList>
            <person name="Klenk H.-P."/>
        </authorList>
    </citation>
    <scope>NUCLEOTIDE SEQUENCE [LARGE SCALE GENOMIC DNA]</scope>
    <source>
        <strain evidence="1 4">DSM 23870</strain>
    </source>
</reference>
<evidence type="ECO:0000313" key="2">
    <source>
        <dbReference type="EMBL" id="RXZ85628.1"/>
    </source>
</evidence>
<organism evidence="2 3">
    <name type="scientific">Agromyces atrinae</name>
    <dbReference type="NCBI Taxonomy" id="592376"/>
    <lineage>
        <taxon>Bacteria</taxon>
        <taxon>Bacillati</taxon>
        <taxon>Actinomycetota</taxon>
        <taxon>Actinomycetes</taxon>
        <taxon>Micrococcales</taxon>
        <taxon>Microbacteriaceae</taxon>
        <taxon>Agromyces</taxon>
    </lineage>
</organism>
<evidence type="ECO:0000313" key="3">
    <source>
        <dbReference type="Proteomes" id="UP000292686"/>
    </source>
</evidence>
<comment type="caution">
    <text evidence="2">The sequence shown here is derived from an EMBL/GenBank/DDBJ whole genome shotgun (WGS) entry which is preliminary data.</text>
</comment>
<proteinExistence type="predicted"/>
<dbReference type="RefSeq" id="WP_129176290.1">
    <property type="nucleotide sequence ID" value="NZ_JACCBI010000001.1"/>
</dbReference>
<sequence length="188" mass="21669">MAIELERRRFAGPAEFRTWLVEHQHDSPGLILVLAKKGSPGLTYAEALDVALAFGWIDGQVSRLDDEAFLQRFTPRRPKSLWSARNVRFAEEMIAAGRMEPRGLAEVEKARADGRWERAYEGSKNAEPHPDFLAALAANDRARAFYDTLTSQNRYAIYFRIHEAKRDETRARRIAQFIEMLERGEKLY</sequence>
<dbReference type="Proteomes" id="UP000581087">
    <property type="component" value="Unassembled WGS sequence"/>
</dbReference>
<dbReference type="EMBL" id="SDPM01000008">
    <property type="protein sequence ID" value="RXZ85628.1"/>
    <property type="molecule type" value="Genomic_DNA"/>
</dbReference>
<dbReference type="EMBL" id="JACCBI010000001">
    <property type="protein sequence ID" value="NYD68319.1"/>
    <property type="molecule type" value="Genomic_DNA"/>
</dbReference>
<protein>
    <submittedName>
        <fullName evidence="1">Uncharacterized protein YdeI (YjbR/CyaY-like superfamily)</fullName>
    </submittedName>
</protein>
<dbReference type="AlphaFoldDB" id="A0A4Q2M1M7"/>
<accession>A0A4Q2M1M7</accession>
<reference evidence="2 3" key="1">
    <citation type="submission" date="2019-01" db="EMBL/GenBank/DDBJ databases">
        <title>Agromyces.</title>
        <authorList>
            <person name="Li J."/>
        </authorList>
    </citation>
    <scope>NUCLEOTIDE SEQUENCE [LARGE SCALE GENOMIC DNA]</scope>
    <source>
        <strain evidence="2 3">DSM 23870</strain>
    </source>
</reference>
<keyword evidence="3" id="KW-1185">Reference proteome</keyword>
<dbReference type="Pfam" id="PF13376">
    <property type="entry name" value="OmdA"/>
    <property type="match status" value="1"/>
</dbReference>
<evidence type="ECO:0000313" key="4">
    <source>
        <dbReference type="Proteomes" id="UP000581087"/>
    </source>
</evidence>